<evidence type="ECO:0000313" key="3">
    <source>
        <dbReference type="Proteomes" id="UP000649753"/>
    </source>
</evidence>
<feature type="chain" id="PRO_5038449570" evidence="1">
    <location>
        <begin position="24"/>
        <end position="306"/>
    </location>
</feature>
<keyword evidence="3" id="KW-1185">Reference proteome</keyword>
<proteinExistence type="predicted"/>
<protein>
    <submittedName>
        <fullName evidence="2">Uncharacterized protein</fullName>
    </submittedName>
</protein>
<dbReference type="RefSeq" id="WP_192770860.1">
    <property type="nucleotide sequence ID" value="NZ_JADBEB010000001.1"/>
</dbReference>
<evidence type="ECO:0000313" key="2">
    <source>
        <dbReference type="EMBL" id="MBE1491869.1"/>
    </source>
</evidence>
<dbReference type="EMBL" id="JADBEB010000001">
    <property type="protein sequence ID" value="MBE1491869.1"/>
    <property type="molecule type" value="Genomic_DNA"/>
</dbReference>
<gene>
    <name evidence="2" type="ORF">H4W31_007507</name>
</gene>
<feature type="signal peptide" evidence="1">
    <location>
        <begin position="1"/>
        <end position="23"/>
    </location>
</feature>
<dbReference type="Proteomes" id="UP000649753">
    <property type="component" value="Unassembled WGS sequence"/>
</dbReference>
<comment type="caution">
    <text evidence="2">The sequence shown here is derived from an EMBL/GenBank/DDBJ whole genome shotgun (WGS) entry which is preliminary data.</text>
</comment>
<sequence length="306" mass="32505">MRRAFLRATTAILLLTGVIAVPAAGAGAASIGPYVDISPPAIVGAGLTATEVPVQVVNTGGTAHFAVRLRLTVTPVAGSAIRPLADTLNLTYQFGSQYRQLSYETHGDALVATTPNLAGVEADGTATIRLRVSTRPTSAAPHVDEVTVEVSTEALDEYGTPFAADPGPDRMTMVEPRAELSGWPAQLPVGTPAVVTMTLSNTTPLPYLILMPALAMYRSGNDQVTVERLDGQQWTPIAGPSNIYYWWYADGYPSLQPGDTYTATLRITFTDDSAVGEQGFVYHTGYTYFGAPIAADLHPYTIVARD</sequence>
<organism evidence="2 3">
    <name type="scientific">Plantactinospora soyae</name>
    <dbReference type="NCBI Taxonomy" id="1544732"/>
    <lineage>
        <taxon>Bacteria</taxon>
        <taxon>Bacillati</taxon>
        <taxon>Actinomycetota</taxon>
        <taxon>Actinomycetes</taxon>
        <taxon>Micromonosporales</taxon>
        <taxon>Micromonosporaceae</taxon>
        <taxon>Plantactinospora</taxon>
    </lineage>
</organism>
<keyword evidence="1" id="KW-0732">Signal</keyword>
<name>A0A927MCC0_9ACTN</name>
<evidence type="ECO:0000256" key="1">
    <source>
        <dbReference type="SAM" id="SignalP"/>
    </source>
</evidence>
<accession>A0A927MCC0</accession>
<dbReference type="AlphaFoldDB" id="A0A927MCC0"/>
<reference evidence="2" key="1">
    <citation type="submission" date="2020-10" db="EMBL/GenBank/DDBJ databases">
        <title>Sequencing the genomes of 1000 actinobacteria strains.</title>
        <authorList>
            <person name="Klenk H.-P."/>
        </authorList>
    </citation>
    <scope>NUCLEOTIDE SEQUENCE</scope>
    <source>
        <strain evidence="2">DSM 46832</strain>
    </source>
</reference>